<evidence type="ECO:0000313" key="3">
    <source>
        <dbReference type="EMBL" id="SUV15319.1"/>
    </source>
</evidence>
<proteinExistence type="predicted"/>
<protein>
    <recommendedName>
        <fullName evidence="6">Group-specific protein</fullName>
    </recommendedName>
</protein>
<reference evidence="3 5" key="2">
    <citation type="submission" date="2018-06" db="EMBL/GenBank/DDBJ databases">
        <authorList>
            <consortium name="Pathogen Informatics"/>
            <person name="Doyle S."/>
        </authorList>
    </citation>
    <scope>NUCLEOTIDE SEQUENCE [LARGE SCALE GENOMIC DNA]</scope>
    <source>
        <strain evidence="3 5">NCTC10338</strain>
    </source>
</reference>
<feature type="transmembrane region" description="Helical" evidence="1">
    <location>
        <begin position="57"/>
        <end position="78"/>
    </location>
</feature>
<evidence type="ECO:0000313" key="5">
    <source>
        <dbReference type="Proteomes" id="UP000255295"/>
    </source>
</evidence>
<evidence type="ECO:0000313" key="4">
    <source>
        <dbReference type="Proteomes" id="UP000238825"/>
    </source>
</evidence>
<feature type="transmembrane region" description="Helical" evidence="1">
    <location>
        <begin position="34"/>
        <end position="50"/>
    </location>
</feature>
<evidence type="ECO:0008006" key="6">
    <source>
        <dbReference type="Google" id="ProtNLM"/>
    </source>
</evidence>
<reference evidence="2 4" key="1">
    <citation type="submission" date="2017-03" db="EMBL/GenBank/DDBJ databases">
        <title>The whole genome sequencing and assembly of Lysinibacillus sphaericus DSM 28T strain.</title>
        <authorList>
            <person name="Lee Y.-J."/>
            <person name="Yi H."/>
            <person name="Bahn Y.-S."/>
            <person name="Kim J.F."/>
            <person name="Lee D.-W."/>
        </authorList>
    </citation>
    <scope>NUCLEOTIDE SEQUENCE [LARGE SCALE GENOMIC DNA]</scope>
    <source>
        <strain evidence="2 4">DSM 28</strain>
    </source>
</reference>
<keyword evidence="1" id="KW-0812">Transmembrane</keyword>
<accession>A0A2S0K5R9</accession>
<evidence type="ECO:0000256" key="1">
    <source>
        <dbReference type="SAM" id="Phobius"/>
    </source>
</evidence>
<keyword evidence="1" id="KW-1133">Transmembrane helix</keyword>
<keyword evidence="1" id="KW-0472">Membrane</keyword>
<dbReference type="Proteomes" id="UP000255295">
    <property type="component" value="Unassembled WGS sequence"/>
</dbReference>
<sequence length="119" mass="13812">MKKFIISIMSLFPVPFFFYFYEYHFYLNSEDADFLFPIFIVCIVVIGLLTRKINLPLFFSLNIMMLVISLVLGHFFILDDGSWFKPFGKNGAMIFVSSIYILGQLFIRLLSKQGPTNVA</sequence>
<evidence type="ECO:0000313" key="2">
    <source>
        <dbReference type="EMBL" id="AVK98688.1"/>
    </source>
</evidence>
<dbReference type="AlphaFoldDB" id="A0A2S0K5R9"/>
<dbReference type="EMBL" id="CP019980">
    <property type="protein sequence ID" value="AVK98688.1"/>
    <property type="molecule type" value="Genomic_DNA"/>
</dbReference>
<dbReference type="Proteomes" id="UP000238825">
    <property type="component" value="Chromosome"/>
</dbReference>
<gene>
    <name evidence="2" type="ORF">LS41612_21375</name>
    <name evidence="3" type="ORF">NCTC10338_00383</name>
</gene>
<feature type="transmembrane region" description="Helical" evidence="1">
    <location>
        <begin position="5"/>
        <end position="22"/>
    </location>
</feature>
<organism evidence="2 4">
    <name type="scientific">Lysinibacillus sphaericus</name>
    <name type="common">Bacillus sphaericus</name>
    <dbReference type="NCBI Taxonomy" id="1421"/>
    <lineage>
        <taxon>Bacteria</taxon>
        <taxon>Bacillati</taxon>
        <taxon>Bacillota</taxon>
        <taxon>Bacilli</taxon>
        <taxon>Bacillales</taxon>
        <taxon>Bacillaceae</taxon>
        <taxon>Lysinibacillus</taxon>
    </lineage>
</organism>
<feature type="transmembrane region" description="Helical" evidence="1">
    <location>
        <begin position="90"/>
        <end position="110"/>
    </location>
</feature>
<dbReference type="EMBL" id="UFSZ01000001">
    <property type="protein sequence ID" value="SUV15319.1"/>
    <property type="molecule type" value="Genomic_DNA"/>
</dbReference>
<name>A0A2S0K5R9_LYSSH</name>